<proteinExistence type="predicted"/>
<organism evidence="3 4">
    <name type="scientific">Halteria grandinella</name>
    <dbReference type="NCBI Taxonomy" id="5974"/>
    <lineage>
        <taxon>Eukaryota</taxon>
        <taxon>Sar</taxon>
        <taxon>Alveolata</taxon>
        <taxon>Ciliophora</taxon>
        <taxon>Intramacronucleata</taxon>
        <taxon>Spirotrichea</taxon>
        <taxon>Stichotrichia</taxon>
        <taxon>Sporadotrichida</taxon>
        <taxon>Halteriidae</taxon>
        <taxon>Halteria</taxon>
    </lineage>
</organism>
<evidence type="ECO:0000256" key="1">
    <source>
        <dbReference type="SAM" id="Coils"/>
    </source>
</evidence>
<comment type="caution">
    <text evidence="3">The sequence shown here is derived from an EMBL/GenBank/DDBJ whole genome shotgun (WGS) entry which is preliminary data.</text>
</comment>
<feature type="compositionally biased region" description="Polar residues" evidence="2">
    <location>
        <begin position="146"/>
        <end position="165"/>
    </location>
</feature>
<name>A0A8J8T2Z5_HALGN</name>
<keyword evidence="1" id="KW-0175">Coiled coil</keyword>
<evidence type="ECO:0000313" key="4">
    <source>
        <dbReference type="Proteomes" id="UP000785679"/>
    </source>
</evidence>
<reference evidence="3" key="1">
    <citation type="submission" date="2019-06" db="EMBL/GenBank/DDBJ databases">
        <authorList>
            <person name="Zheng W."/>
        </authorList>
    </citation>
    <scope>NUCLEOTIDE SEQUENCE</scope>
    <source>
        <strain evidence="3">QDHG01</strain>
    </source>
</reference>
<feature type="region of interest" description="Disordered" evidence="2">
    <location>
        <begin position="144"/>
        <end position="165"/>
    </location>
</feature>
<keyword evidence="4" id="KW-1185">Reference proteome</keyword>
<dbReference type="EMBL" id="RRYP01008736">
    <property type="protein sequence ID" value="TNV79578.1"/>
    <property type="molecule type" value="Genomic_DNA"/>
</dbReference>
<feature type="coiled-coil region" evidence="1">
    <location>
        <begin position="202"/>
        <end position="229"/>
    </location>
</feature>
<protein>
    <submittedName>
        <fullName evidence="3">Uncharacterized protein</fullName>
    </submittedName>
</protein>
<sequence>MQSCVTFLQYLKMKAYTSNDKSHERLRENPYQLATTVNQMRLNQIITTLNTSSLETPHKSSQLLDSSAFNSDAQIRQRFNMGVSIHKQKAQSRLLPELYRSPEMGIYVDKQQFLRKFNASTEKATVQKVSRNDDIRHSLQKLKPLQTVTEGQTSQQSPQRSEVRQSSIEKLLPLFARKNIEIKRSLNVMEKESIQLKHTRYLEEKRRYLNQLKDRVNQIDDQIAQELNEEPIIVNQLPLKNHKIQKTFYGEDYLTTNEVSRIGLLSNGRNSLNNDTSLMNSIIKDQSLHERSIQNHSRNQEATASAIYATNQSHIVRRSKQLNKQMTKLISDFQALDKQEDFSSFLKRKHDRKSNLSISFDGTSSNVKSLERKLCRSEFMSYPVAQDAQEGIEINEKDKVDIEVLKIKDELMKCMDSNERLKAIRDIEKRYQTQGNFLVVSYIQQNLNTLLDLKNETTQAFHQRASISKLQVFLFRKNIQAKSQPKRRYKDPSIQQETEGKIQNSFSRELYPAQMARLRHLLKRDQNAYNFEVLK</sequence>
<accession>A0A8J8T2Z5</accession>
<dbReference type="Proteomes" id="UP000785679">
    <property type="component" value="Unassembled WGS sequence"/>
</dbReference>
<evidence type="ECO:0000256" key="2">
    <source>
        <dbReference type="SAM" id="MobiDB-lite"/>
    </source>
</evidence>
<evidence type="ECO:0000313" key="3">
    <source>
        <dbReference type="EMBL" id="TNV79578.1"/>
    </source>
</evidence>
<dbReference type="AlphaFoldDB" id="A0A8J8T2Z5"/>
<gene>
    <name evidence="3" type="ORF">FGO68_gene12914</name>
</gene>